<dbReference type="EMBL" id="KN837202">
    <property type="protein sequence ID" value="KIJ34252.1"/>
    <property type="molecule type" value="Genomic_DNA"/>
</dbReference>
<dbReference type="InterPro" id="IPR050329">
    <property type="entry name" value="GLI_C2H2-zinc-finger"/>
</dbReference>
<dbReference type="PANTHER" id="PTHR19818:SF139">
    <property type="entry name" value="PAIR-RULE PROTEIN ODD-PAIRED"/>
    <property type="match status" value="1"/>
</dbReference>
<feature type="domain" description="C2H2-type" evidence="7">
    <location>
        <begin position="641"/>
        <end position="670"/>
    </location>
</feature>
<dbReference type="PANTHER" id="PTHR19818">
    <property type="entry name" value="ZINC FINGER PROTEIN ZIC AND GLI"/>
    <property type="match status" value="1"/>
</dbReference>
<dbReference type="GO" id="GO:0000978">
    <property type="term" value="F:RNA polymerase II cis-regulatory region sequence-specific DNA binding"/>
    <property type="evidence" value="ECO:0007669"/>
    <property type="project" value="TreeGrafter"/>
</dbReference>
<evidence type="ECO:0000256" key="6">
    <source>
        <dbReference type="SAM" id="MobiDB-lite"/>
    </source>
</evidence>
<dbReference type="Gene3D" id="3.30.160.60">
    <property type="entry name" value="Classic Zinc Finger"/>
    <property type="match status" value="1"/>
</dbReference>
<dbReference type="GO" id="GO:0005634">
    <property type="term" value="C:nucleus"/>
    <property type="evidence" value="ECO:0007669"/>
    <property type="project" value="UniProtKB-ARBA"/>
</dbReference>
<feature type="domain" description="C2H2-type" evidence="7">
    <location>
        <begin position="610"/>
        <end position="640"/>
    </location>
</feature>
<reference evidence="8 9" key="1">
    <citation type="submission" date="2014-06" db="EMBL/GenBank/DDBJ databases">
        <title>Evolutionary Origins and Diversification of the Mycorrhizal Mutualists.</title>
        <authorList>
            <consortium name="DOE Joint Genome Institute"/>
            <consortium name="Mycorrhizal Genomics Consortium"/>
            <person name="Kohler A."/>
            <person name="Kuo A."/>
            <person name="Nagy L.G."/>
            <person name="Floudas D."/>
            <person name="Copeland A."/>
            <person name="Barry K.W."/>
            <person name="Cichocki N."/>
            <person name="Veneault-Fourrey C."/>
            <person name="LaButti K."/>
            <person name="Lindquist E.A."/>
            <person name="Lipzen A."/>
            <person name="Lundell T."/>
            <person name="Morin E."/>
            <person name="Murat C."/>
            <person name="Riley R."/>
            <person name="Ohm R."/>
            <person name="Sun H."/>
            <person name="Tunlid A."/>
            <person name="Henrissat B."/>
            <person name="Grigoriev I.V."/>
            <person name="Hibbett D.S."/>
            <person name="Martin F."/>
        </authorList>
    </citation>
    <scope>NUCLEOTIDE SEQUENCE [LARGE SCALE GENOMIC DNA]</scope>
    <source>
        <strain evidence="8 9">SS14</strain>
    </source>
</reference>
<feature type="compositionally biased region" description="Basic residues" evidence="6">
    <location>
        <begin position="484"/>
        <end position="494"/>
    </location>
</feature>
<organism evidence="8 9">
    <name type="scientific">Sphaerobolus stellatus (strain SS14)</name>
    <dbReference type="NCBI Taxonomy" id="990650"/>
    <lineage>
        <taxon>Eukaryota</taxon>
        <taxon>Fungi</taxon>
        <taxon>Dikarya</taxon>
        <taxon>Basidiomycota</taxon>
        <taxon>Agaricomycotina</taxon>
        <taxon>Agaricomycetes</taxon>
        <taxon>Phallomycetidae</taxon>
        <taxon>Geastrales</taxon>
        <taxon>Sphaerobolaceae</taxon>
        <taxon>Sphaerobolus</taxon>
    </lineage>
</organism>
<keyword evidence="3 5" id="KW-0863">Zinc-finger</keyword>
<keyword evidence="1" id="KW-0479">Metal-binding</keyword>
<dbReference type="AlphaFoldDB" id="A0A0C9UY69"/>
<feature type="region of interest" description="Disordered" evidence="6">
    <location>
        <begin position="461"/>
        <end position="505"/>
    </location>
</feature>
<dbReference type="PROSITE" id="PS50157">
    <property type="entry name" value="ZINC_FINGER_C2H2_2"/>
    <property type="match status" value="2"/>
</dbReference>
<dbReference type="SMART" id="SM00355">
    <property type="entry name" value="ZnF_C2H2"/>
    <property type="match status" value="2"/>
</dbReference>
<feature type="compositionally biased region" description="Polar residues" evidence="6">
    <location>
        <begin position="428"/>
        <end position="442"/>
    </location>
</feature>
<proteinExistence type="predicted"/>
<accession>A0A0C9UY69</accession>
<evidence type="ECO:0000256" key="4">
    <source>
        <dbReference type="ARBA" id="ARBA00022833"/>
    </source>
</evidence>
<keyword evidence="4" id="KW-0862">Zinc</keyword>
<dbReference type="PROSITE" id="PS00028">
    <property type="entry name" value="ZINC_FINGER_C2H2_1"/>
    <property type="match status" value="2"/>
</dbReference>
<feature type="region of interest" description="Disordered" evidence="6">
    <location>
        <begin position="419"/>
        <end position="442"/>
    </location>
</feature>
<name>A0A0C9UY69_SPHS4</name>
<keyword evidence="9" id="KW-1185">Reference proteome</keyword>
<evidence type="ECO:0000256" key="1">
    <source>
        <dbReference type="ARBA" id="ARBA00022723"/>
    </source>
</evidence>
<evidence type="ECO:0000256" key="2">
    <source>
        <dbReference type="ARBA" id="ARBA00022737"/>
    </source>
</evidence>
<dbReference type="GO" id="GO:0000981">
    <property type="term" value="F:DNA-binding transcription factor activity, RNA polymerase II-specific"/>
    <property type="evidence" value="ECO:0007669"/>
    <property type="project" value="TreeGrafter"/>
</dbReference>
<dbReference type="HOGENOM" id="CLU_426524_0_0_1"/>
<dbReference type="GO" id="GO:0045944">
    <property type="term" value="P:positive regulation of transcription by RNA polymerase II"/>
    <property type="evidence" value="ECO:0007669"/>
    <property type="project" value="UniProtKB-ARBA"/>
</dbReference>
<dbReference type="InterPro" id="IPR036236">
    <property type="entry name" value="Znf_C2H2_sf"/>
</dbReference>
<dbReference type="Proteomes" id="UP000054279">
    <property type="component" value="Unassembled WGS sequence"/>
</dbReference>
<dbReference type="SUPFAM" id="SSF57667">
    <property type="entry name" value="beta-beta-alpha zinc fingers"/>
    <property type="match status" value="1"/>
</dbReference>
<sequence>MSSNSVTRRTILLATEMGVKDGPGPLSTHNHSDSASNTIESRFVVQDVPAALAISSTQPVPDIVNTYFSSPFNKFGGIPHPTFQFAYLFETQNVSSGISSSIQDIHPNVMDRASTQFRSFAATPEISGCSFGAHHIPASFTNTIDTYTGGGHSSATSIADAESNLPISTTPSSIIQSIPHLDTRSSFSSSDFYASPHAAEQAYYSQRVQPGPLSAPSRSLQAIPFDMAPMNVHPNNDMNAFVGGSSTDLPIYKGALSRLSGCAFSSQGTRVVPTSFTNFANFADTYTSGPSVIPTVDEETQFPVSAMAASYQAAPVSFDMSRPATAYETVSLGAPSRSVRAVPYSMAAMDVHSGTSAASLGFSSNHNLIPQTIPPRALRNAYVQFAGFEGLHLQLGDTNGLVNNGQLFDGPYDSTWASFPSEPPAIQEASSTPAHTAQQGFESHTPILSSSSILMPSCQFTPTTSPTSIHTSPSSSPATIPKSPSKRHQKRCKARAATAPYAHPSWDSDKDRLHRLLTNPIIEDETEVCGRNVYKLNPIHPYMWDILTEDNHSISKKHGGQAGTFILLFHGDIESAKSHLETSTEDRRTATQSLQTQIDRRRELDKRRDYYCFMPRCGQCFTRSERLASHHILNHNGKKPYLCPYDRCSKEYLKASNLRAHMDGHIASESDPDLPFPYAWNSPYAGMDEVIYKEYLKGDNGLSPWIEDDDTG</sequence>
<keyword evidence="2" id="KW-0677">Repeat</keyword>
<feature type="compositionally biased region" description="Low complexity" evidence="6">
    <location>
        <begin position="461"/>
        <end position="483"/>
    </location>
</feature>
<evidence type="ECO:0000313" key="9">
    <source>
        <dbReference type="Proteomes" id="UP000054279"/>
    </source>
</evidence>
<dbReference type="OrthoDB" id="3437960at2759"/>
<evidence type="ECO:0000259" key="7">
    <source>
        <dbReference type="PROSITE" id="PS50157"/>
    </source>
</evidence>
<evidence type="ECO:0000313" key="8">
    <source>
        <dbReference type="EMBL" id="KIJ34252.1"/>
    </source>
</evidence>
<evidence type="ECO:0000256" key="5">
    <source>
        <dbReference type="PROSITE-ProRule" id="PRU00042"/>
    </source>
</evidence>
<gene>
    <name evidence="8" type="ORF">M422DRAFT_52109</name>
</gene>
<evidence type="ECO:0000256" key="3">
    <source>
        <dbReference type="ARBA" id="ARBA00022771"/>
    </source>
</evidence>
<protein>
    <recommendedName>
        <fullName evidence="7">C2H2-type domain-containing protein</fullName>
    </recommendedName>
</protein>
<dbReference type="InterPro" id="IPR013087">
    <property type="entry name" value="Znf_C2H2_type"/>
</dbReference>
<dbReference type="GO" id="GO:0008270">
    <property type="term" value="F:zinc ion binding"/>
    <property type="evidence" value="ECO:0007669"/>
    <property type="project" value="UniProtKB-KW"/>
</dbReference>